<organism evidence="2 3">
    <name type="scientific">Phytophthora ramorum</name>
    <name type="common">Sudden oak death agent</name>
    <dbReference type="NCBI Taxonomy" id="164328"/>
    <lineage>
        <taxon>Eukaryota</taxon>
        <taxon>Sar</taxon>
        <taxon>Stramenopiles</taxon>
        <taxon>Oomycota</taxon>
        <taxon>Peronosporomycetes</taxon>
        <taxon>Peronosporales</taxon>
        <taxon>Peronosporaceae</taxon>
        <taxon>Phytophthora</taxon>
    </lineage>
</organism>
<evidence type="ECO:0000313" key="2">
    <source>
        <dbReference type="EnsemblProtists" id="Phyra76945"/>
    </source>
</evidence>
<keyword evidence="3" id="KW-1185">Reference proteome</keyword>
<evidence type="ECO:0000313" key="3">
    <source>
        <dbReference type="Proteomes" id="UP000005238"/>
    </source>
</evidence>
<accession>H3GKV6</accession>
<dbReference type="EMBL" id="DS566018">
    <property type="status" value="NOT_ANNOTATED_CDS"/>
    <property type="molecule type" value="Genomic_DNA"/>
</dbReference>
<dbReference type="VEuPathDB" id="FungiDB:KRP22_8168"/>
<dbReference type="Proteomes" id="UP000005238">
    <property type="component" value="Unassembled WGS sequence"/>
</dbReference>
<dbReference type="EnsemblProtists" id="Phyra76945">
    <property type="protein sequence ID" value="Phyra76945"/>
    <property type="gene ID" value="Phyra76945"/>
</dbReference>
<proteinExistence type="predicted"/>
<dbReference type="eggNOG" id="ENOG502SUYP">
    <property type="taxonomic scope" value="Eukaryota"/>
</dbReference>
<reference evidence="3" key="1">
    <citation type="journal article" date="2006" name="Science">
        <title>Phytophthora genome sequences uncover evolutionary origins and mechanisms of pathogenesis.</title>
        <authorList>
            <person name="Tyler B.M."/>
            <person name="Tripathy S."/>
            <person name="Zhang X."/>
            <person name="Dehal P."/>
            <person name="Jiang R.H."/>
            <person name="Aerts A."/>
            <person name="Arredondo F.D."/>
            <person name="Baxter L."/>
            <person name="Bensasson D."/>
            <person name="Beynon J.L."/>
            <person name="Chapman J."/>
            <person name="Damasceno C.M."/>
            <person name="Dorrance A.E."/>
            <person name="Dou D."/>
            <person name="Dickerman A.W."/>
            <person name="Dubchak I.L."/>
            <person name="Garbelotto M."/>
            <person name="Gijzen M."/>
            <person name="Gordon S.G."/>
            <person name="Govers F."/>
            <person name="Grunwald N.J."/>
            <person name="Huang W."/>
            <person name="Ivors K.L."/>
            <person name="Jones R.W."/>
            <person name="Kamoun S."/>
            <person name="Krampis K."/>
            <person name="Lamour K.H."/>
            <person name="Lee M.K."/>
            <person name="McDonald W.H."/>
            <person name="Medina M."/>
            <person name="Meijer H.J."/>
            <person name="Nordberg E.K."/>
            <person name="Maclean D.J."/>
            <person name="Ospina-Giraldo M.D."/>
            <person name="Morris P.F."/>
            <person name="Phuntumart V."/>
            <person name="Putnam N.H."/>
            <person name="Rash S."/>
            <person name="Rose J.K."/>
            <person name="Sakihama Y."/>
            <person name="Salamov A.A."/>
            <person name="Savidor A."/>
            <person name="Scheuring C.F."/>
            <person name="Smith B.M."/>
            <person name="Sobral B.W."/>
            <person name="Terry A."/>
            <person name="Torto-Alalibo T.A."/>
            <person name="Win J."/>
            <person name="Xu Z."/>
            <person name="Zhang H."/>
            <person name="Grigoriev I.V."/>
            <person name="Rokhsar D.S."/>
            <person name="Boore J.L."/>
        </authorList>
    </citation>
    <scope>NUCLEOTIDE SEQUENCE [LARGE SCALE GENOMIC DNA]</scope>
    <source>
        <strain evidence="3">Pr102</strain>
    </source>
</reference>
<name>H3GKV6_PHYRM</name>
<dbReference type="AlphaFoldDB" id="H3GKV6"/>
<feature type="region of interest" description="Disordered" evidence="1">
    <location>
        <begin position="138"/>
        <end position="170"/>
    </location>
</feature>
<dbReference type="HOGENOM" id="CLU_566823_0_0_1"/>
<feature type="compositionally biased region" description="Polar residues" evidence="1">
    <location>
        <begin position="153"/>
        <end position="170"/>
    </location>
</feature>
<protein>
    <submittedName>
        <fullName evidence="2">Uncharacterized protein</fullName>
    </submittedName>
</protein>
<dbReference type="VEuPathDB" id="FungiDB:KRP23_1981"/>
<evidence type="ECO:0000256" key="1">
    <source>
        <dbReference type="SAM" id="MobiDB-lite"/>
    </source>
</evidence>
<dbReference type="OMA" id="WADICCA"/>
<reference evidence="2" key="2">
    <citation type="submission" date="2015-06" db="UniProtKB">
        <authorList>
            <consortium name="EnsemblProtists"/>
        </authorList>
    </citation>
    <scope>IDENTIFICATION</scope>
    <source>
        <strain evidence="2">Pr102</strain>
    </source>
</reference>
<dbReference type="InParanoid" id="H3GKV6"/>
<sequence>MAEAKSALKVRWTTKEVAMLVEVWADICCAPGAKRLRGEQLNKAIFDQYNARCARTRQLRRSPTAVNTQRTRMTHFARFVSDFDRAQLSQGRRTWFQLSSEEQLDMDIPNEWRRQITIFSPELLNTFKRCILPVEDAQPGGNKRDKKRKSVCTLPQSASQPSRKQQKETTYQPVWTLQDSVCLARRWGDFMKTEGLTLEEFQQMTYGSSCEHFAVSARSAFSAWRKVRSLVSSWRFICAFDAQHQPGWFELMEAERDLLIKWGELPDNFEDIEREVFAAMQEAAPMIAVQVKEEEPYVPKEAVAPPSPKALSPISPAPLEPTPLLPPLCTKEARSESTETDATLDSLLLEEDDAEVAATQSQTLETILQIHESEVQSSLRQCQAALERENLRTQECIRATRLDQLTNGSFGFSKHMELVLTQQKRRVVSALRFVEETCTQNGAEMRSLVEELFGHEGDPIRNGSAGVDMVVQVSAPSRMTQF</sequence>